<sequence length="66" mass="7218">MVIFAILVSGINEYGTAKPLPVVYQEGSKSESIKRLQARSDITGTVAKTAVENTHKRAVPEKADFR</sequence>
<proteinExistence type="predicted"/>
<dbReference type="AlphaFoldDB" id="A0A5C6DV67"/>
<keyword evidence="2" id="KW-1185">Reference proteome</keyword>
<comment type="caution">
    <text evidence="1">The sequence shown here is derived from an EMBL/GenBank/DDBJ whole genome shotgun (WGS) entry which is preliminary data.</text>
</comment>
<evidence type="ECO:0000313" key="1">
    <source>
        <dbReference type="EMBL" id="TWU41273.1"/>
    </source>
</evidence>
<dbReference type="EMBL" id="SJPY01000004">
    <property type="protein sequence ID" value="TWU41273.1"/>
    <property type="molecule type" value="Genomic_DNA"/>
</dbReference>
<gene>
    <name evidence="1" type="ORF">Q31b_27120</name>
</gene>
<dbReference type="RefSeq" id="WP_146600115.1">
    <property type="nucleotide sequence ID" value="NZ_SJPY01000004.1"/>
</dbReference>
<name>A0A5C6DV67_9BACT</name>
<evidence type="ECO:0000313" key="2">
    <source>
        <dbReference type="Proteomes" id="UP000315471"/>
    </source>
</evidence>
<protein>
    <submittedName>
        <fullName evidence="1">Uncharacterized protein</fullName>
    </submittedName>
</protein>
<reference evidence="1 2" key="1">
    <citation type="submission" date="2019-02" db="EMBL/GenBank/DDBJ databases">
        <title>Deep-cultivation of Planctomycetes and their phenomic and genomic characterization uncovers novel biology.</title>
        <authorList>
            <person name="Wiegand S."/>
            <person name="Jogler M."/>
            <person name="Boedeker C."/>
            <person name="Pinto D."/>
            <person name="Vollmers J."/>
            <person name="Rivas-Marin E."/>
            <person name="Kohn T."/>
            <person name="Peeters S.H."/>
            <person name="Heuer A."/>
            <person name="Rast P."/>
            <person name="Oberbeckmann S."/>
            <person name="Bunk B."/>
            <person name="Jeske O."/>
            <person name="Meyerdierks A."/>
            <person name="Storesund J.E."/>
            <person name="Kallscheuer N."/>
            <person name="Luecker S."/>
            <person name="Lage O.M."/>
            <person name="Pohl T."/>
            <person name="Merkel B.J."/>
            <person name="Hornburger P."/>
            <person name="Mueller R.-W."/>
            <person name="Bruemmer F."/>
            <person name="Labrenz M."/>
            <person name="Spormann A.M."/>
            <person name="Op Den Camp H."/>
            <person name="Overmann J."/>
            <person name="Amann R."/>
            <person name="Jetten M.S.M."/>
            <person name="Mascher T."/>
            <person name="Medema M.H."/>
            <person name="Devos D.P."/>
            <person name="Kaster A.-K."/>
            <person name="Ovreas L."/>
            <person name="Rohde M."/>
            <person name="Galperin M.Y."/>
            <person name="Jogler C."/>
        </authorList>
    </citation>
    <scope>NUCLEOTIDE SEQUENCE [LARGE SCALE GENOMIC DNA]</scope>
    <source>
        <strain evidence="1 2">Q31b</strain>
    </source>
</reference>
<organism evidence="1 2">
    <name type="scientific">Novipirellula aureliae</name>
    <dbReference type="NCBI Taxonomy" id="2527966"/>
    <lineage>
        <taxon>Bacteria</taxon>
        <taxon>Pseudomonadati</taxon>
        <taxon>Planctomycetota</taxon>
        <taxon>Planctomycetia</taxon>
        <taxon>Pirellulales</taxon>
        <taxon>Pirellulaceae</taxon>
        <taxon>Novipirellula</taxon>
    </lineage>
</organism>
<accession>A0A5C6DV67</accession>
<dbReference type="Proteomes" id="UP000315471">
    <property type="component" value="Unassembled WGS sequence"/>
</dbReference>